<dbReference type="Gene3D" id="1.10.8.420">
    <property type="entry name" value="RecR Domain 1"/>
    <property type="match status" value="1"/>
</dbReference>
<sequence>MFSPLIKELMESLRCLPGVGPKSAQKMALYLLERDSQGADRLACSLRDALDKVGRCGTCRTLTEDSECSICLDQERDQTRLCIVETPADVIAMENAGSFDGRYFVLLGHLSPIDGIGPEELGLDRLEKLVVQASVEEVIIATNSTIEGEATSHYISELLKPLNIELSRLAQGVPIGGELEYVDGNTLALALKGRKKL</sequence>
<evidence type="ECO:0000256" key="3">
    <source>
        <dbReference type="ARBA" id="ARBA00022771"/>
    </source>
</evidence>
<keyword evidence="2 7" id="KW-0227">DNA damage</keyword>
<dbReference type="SUPFAM" id="SSF111304">
    <property type="entry name" value="Recombination protein RecR"/>
    <property type="match status" value="1"/>
</dbReference>
<dbReference type="InterPro" id="IPR023627">
    <property type="entry name" value="Rcmb_RecR"/>
</dbReference>
<dbReference type="NCBIfam" id="TIGR00615">
    <property type="entry name" value="recR"/>
    <property type="match status" value="1"/>
</dbReference>
<gene>
    <name evidence="7" type="primary">recR</name>
    <name evidence="9" type="ORF">DFP79_2745</name>
</gene>
<reference evidence="9 10" key="1">
    <citation type="submission" date="2019-03" db="EMBL/GenBank/DDBJ databases">
        <title>Genomic Encyclopedia of Type Strains, Phase III (KMG-III): the genomes of soil and plant-associated and newly described type strains.</title>
        <authorList>
            <person name="Whitman W."/>
        </authorList>
    </citation>
    <scope>NUCLEOTIDE SEQUENCE [LARGE SCALE GENOMIC DNA]</scope>
    <source>
        <strain evidence="9 10">CECT 7378</strain>
    </source>
</reference>
<proteinExistence type="inferred from homology"/>
<dbReference type="PROSITE" id="PS01300">
    <property type="entry name" value="RECR"/>
    <property type="match status" value="1"/>
</dbReference>
<evidence type="ECO:0000256" key="4">
    <source>
        <dbReference type="ARBA" id="ARBA00022833"/>
    </source>
</evidence>
<dbReference type="Gene3D" id="3.40.1360.10">
    <property type="match status" value="1"/>
</dbReference>
<dbReference type="PANTHER" id="PTHR30446:SF0">
    <property type="entry name" value="RECOMBINATION PROTEIN RECR"/>
    <property type="match status" value="1"/>
</dbReference>
<dbReference type="InterPro" id="IPR006171">
    <property type="entry name" value="TOPRIM_dom"/>
</dbReference>
<dbReference type="InterPro" id="IPR034137">
    <property type="entry name" value="TOPRIM_RecR"/>
</dbReference>
<comment type="similarity">
    <text evidence="7">Belongs to the RecR family.</text>
</comment>
<dbReference type="GO" id="GO:0006281">
    <property type="term" value="P:DNA repair"/>
    <property type="evidence" value="ECO:0007669"/>
    <property type="project" value="UniProtKB-UniRule"/>
</dbReference>
<keyword evidence="4 7" id="KW-0862">Zinc</keyword>
<dbReference type="HAMAP" id="MF_00017">
    <property type="entry name" value="RecR"/>
    <property type="match status" value="1"/>
</dbReference>
<dbReference type="Pfam" id="PF13662">
    <property type="entry name" value="Toprim_4"/>
    <property type="match status" value="1"/>
</dbReference>
<evidence type="ECO:0000256" key="5">
    <source>
        <dbReference type="ARBA" id="ARBA00023172"/>
    </source>
</evidence>
<keyword evidence="6 7" id="KW-0234">DNA repair</keyword>
<dbReference type="SMART" id="SM00493">
    <property type="entry name" value="TOPRIM"/>
    <property type="match status" value="1"/>
</dbReference>
<organism evidence="9 10">
    <name type="scientific">Marinomonas balearica</name>
    <dbReference type="NCBI Taxonomy" id="491947"/>
    <lineage>
        <taxon>Bacteria</taxon>
        <taxon>Pseudomonadati</taxon>
        <taxon>Pseudomonadota</taxon>
        <taxon>Gammaproteobacteria</taxon>
        <taxon>Oceanospirillales</taxon>
        <taxon>Oceanospirillaceae</taxon>
        <taxon>Marinomonas</taxon>
    </lineage>
</organism>
<dbReference type="InterPro" id="IPR015967">
    <property type="entry name" value="Rcmb_RecR_Znf"/>
</dbReference>
<evidence type="ECO:0000259" key="8">
    <source>
        <dbReference type="PROSITE" id="PS50880"/>
    </source>
</evidence>
<feature type="zinc finger region" description="C4-type" evidence="7">
    <location>
        <begin position="56"/>
        <end position="71"/>
    </location>
</feature>
<dbReference type="OrthoDB" id="9802672at2"/>
<dbReference type="Gene3D" id="6.10.250.240">
    <property type="match status" value="1"/>
</dbReference>
<dbReference type="PANTHER" id="PTHR30446">
    <property type="entry name" value="RECOMBINATION PROTEIN RECR"/>
    <property type="match status" value="1"/>
</dbReference>
<evidence type="ECO:0000256" key="1">
    <source>
        <dbReference type="ARBA" id="ARBA00022723"/>
    </source>
</evidence>
<keyword evidence="5 7" id="KW-0233">DNA recombination</keyword>
<dbReference type="AlphaFoldDB" id="A0A4V3CG97"/>
<dbReference type="PROSITE" id="PS50880">
    <property type="entry name" value="TOPRIM"/>
    <property type="match status" value="1"/>
</dbReference>
<keyword evidence="1 7" id="KW-0479">Metal-binding</keyword>
<dbReference type="Pfam" id="PF21176">
    <property type="entry name" value="RecR_HhH"/>
    <property type="match status" value="1"/>
</dbReference>
<feature type="domain" description="Toprim" evidence="8">
    <location>
        <begin position="79"/>
        <end position="174"/>
    </location>
</feature>
<dbReference type="GO" id="GO:0006310">
    <property type="term" value="P:DNA recombination"/>
    <property type="evidence" value="ECO:0007669"/>
    <property type="project" value="UniProtKB-UniRule"/>
</dbReference>
<dbReference type="GO" id="GO:0008270">
    <property type="term" value="F:zinc ion binding"/>
    <property type="evidence" value="ECO:0007669"/>
    <property type="project" value="UniProtKB-KW"/>
</dbReference>
<evidence type="ECO:0000313" key="9">
    <source>
        <dbReference type="EMBL" id="TDO96972.1"/>
    </source>
</evidence>
<name>A0A4V3CG97_9GAMM</name>
<dbReference type="Pfam" id="PF21175">
    <property type="entry name" value="RecR_C"/>
    <property type="match status" value="1"/>
</dbReference>
<evidence type="ECO:0000256" key="7">
    <source>
        <dbReference type="HAMAP-Rule" id="MF_00017"/>
    </source>
</evidence>
<keyword evidence="3 7" id="KW-0863">Zinc-finger</keyword>
<dbReference type="CDD" id="cd01025">
    <property type="entry name" value="TOPRIM_recR"/>
    <property type="match status" value="1"/>
</dbReference>
<dbReference type="EMBL" id="SNXC01000013">
    <property type="protein sequence ID" value="TDO96972.1"/>
    <property type="molecule type" value="Genomic_DNA"/>
</dbReference>
<keyword evidence="10" id="KW-1185">Reference proteome</keyword>
<accession>A0A4V3CG97</accession>
<dbReference type="GO" id="GO:0003677">
    <property type="term" value="F:DNA binding"/>
    <property type="evidence" value="ECO:0007669"/>
    <property type="project" value="UniProtKB-UniRule"/>
</dbReference>
<evidence type="ECO:0000256" key="6">
    <source>
        <dbReference type="ARBA" id="ARBA00023204"/>
    </source>
</evidence>
<protein>
    <recommendedName>
        <fullName evidence="7">Recombination protein RecR</fullName>
    </recommendedName>
</protein>
<comment type="caution">
    <text evidence="9">The sequence shown here is derived from an EMBL/GenBank/DDBJ whole genome shotgun (WGS) entry which is preliminary data.</text>
</comment>
<comment type="function">
    <text evidence="7">May play a role in DNA repair. It seems to be involved in an RecBC-independent recombinational process of DNA repair. It may act with RecF and RecO.</text>
</comment>
<evidence type="ECO:0000256" key="2">
    <source>
        <dbReference type="ARBA" id="ARBA00022763"/>
    </source>
</evidence>
<dbReference type="InterPro" id="IPR000093">
    <property type="entry name" value="DNA_Rcmb_RecR"/>
</dbReference>
<evidence type="ECO:0000313" key="10">
    <source>
        <dbReference type="Proteomes" id="UP000294656"/>
    </source>
</evidence>
<dbReference type="RefSeq" id="WP_133504463.1">
    <property type="nucleotide sequence ID" value="NZ_SNXC01000013.1"/>
</dbReference>
<dbReference type="Proteomes" id="UP000294656">
    <property type="component" value="Unassembled WGS sequence"/>
</dbReference>